<sequence>MEDGDLAKYISSFGDRLALKSFCRNGTTQKTKMGLFEKLRVKLEKRNNAEENQTQDAEPADSSAGSSNKRRNATHRKIEIGWLHCEGEQRKQIRG</sequence>
<keyword evidence="3" id="KW-1185">Reference proteome</keyword>
<accession>A0AAN8AFK6</accession>
<feature type="region of interest" description="Disordered" evidence="1">
    <location>
        <begin position="46"/>
        <end position="81"/>
    </location>
</feature>
<reference evidence="2 3" key="1">
    <citation type="journal article" date="2023" name="Genes (Basel)">
        <title>Chromosome-Level Genome Assembly and Circadian Gene Repertoire of the Patagonia Blennie Eleginops maclovinus-The Closest Ancestral Proxy of Antarctic Cryonotothenioids.</title>
        <authorList>
            <person name="Cheng C.C."/>
            <person name="Rivera-Colon A.G."/>
            <person name="Minhas B.F."/>
            <person name="Wilson L."/>
            <person name="Rayamajhi N."/>
            <person name="Vargas-Chacoff L."/>
            <person name="Catchen J.M."/>
        </authorList>
    </citation>
    <scope>NUCLEOTIDE SEQUENCE [LARGE SCALE GENOMIC DNA]</scope>
    <source>
        <strain evidence="2">JMC-PN-2008</strain>
    </source>
</reference>
<dbReference type="EMBL" id="JAUZQC010000015">
    <property type="protein sequence ID" value="KAK5858103.1"/>
    <property type="molecule type" value="Genomic_DNA"/>
</dbReference>
<dbReference type="Proteomes" id="UP001346869">
    <property type="component" value="Unassembled WGS sequence"/>
</dbReference>
<organism evidence="2 3">
    <name type="scientific">Eleginops maclovinus</name>
    <name type="common">Patagonian blennie</name>
    <name type="synonym">Eleginus maclovinus</name>
    <dbReference type="NCBI Taxonomy" id="56733"/>
    <lineage>
        <taxon>Eukaryota</taxon>
        <taxon>Metazoa</taxon>
        <taxon>Chordata</taxon>
        <taxon>Craniata</taxon>
        <taxon>Vertebrata</taxon>
        <taxon>Euteleostomi</taxon>
        <taxon>Actinopterygii</taxon>
        <taxon>Neopterygii</taxon>
        <taxon>Teleostei</taxon>
        <taxon>Neoteleostei</taxon>
        <taxon>Acanthomorphata</taxon>
        <taxon>Eupercaria</taxon>
        <taxon>Perciformes</taxon>
        <taxon>Notothenioidei</taxon>
        <taxon>Eleginopidae</taxon>
        <taxon>Eleginops</taxon>
    </lineage>
</organism>
<comment type="caution">
    <text evidence="2">The sequence shown here is derived from an EMBL/GenBank/DDBJ whole genome shotgun (WGS) entry which is preliminary data.</text>
</comment>
<proteinExistence type="predicted"/>
<reference evidence="2 3" key="2">
    <citation type="journal article" date="2023" name="Mol. Biol. Evol.">
        <title>Genomics of Secondarily Temperate Adaptation in the Only Non-Antarctic Icefish.</title>
        <authorList>
            <person name="Rivera-Colon A.G."/>
            <person name="Rayamajhi N."/>
            <person name="Minhas B.F."/>
            <person name="Madrigal G."/>
            <person name="Bilyk K.T."/>
            <person name="Yoon V."/>
            <person name="Hune M."/>
            <person name="Gregory S."/>
            <person name="Cheng C.H.C."/>
            <person name="Catchen J.M."/>
        </authorList>
    </citation>
    <scope>NUCLEOTIDE SEQUENCE [LARGE SCALE GENOMIC DNA]</scope>
    <source>
        <strain evidence="2">JMC-PN-2008</strain>
    </source>
</reference>
<dbReference type="AlphaFoldDB" id="A0AAN8AFK6"/>
<evidence type="ECO:0000313" key="3">
    <source>
        <dbReference type="Proteomes" id="UP001346869"/>
    </source>
</evidence>
<evidence type="ECO:0000313" key="2">
    <source>
        <dbReference type="EMBL" id="KAK5858103.1"/>
    </source>
</evidence>
<gene>
    <name evidence="2" type="ORF">PBY51_002271</name>
</gene>
<evidence type="ECO:0000256" key="1">
    <source>
        <dbReference type="SAM" id="MobiDB-lite"/>
    </source>
</evidence>
<protein>
    <submittedName>
        <fullName evidence="2">Uncharacterized protein</fullName>
    </submittedName>
</protein>
<name>A0AAN8AFK6_ELEMC</name>